<keyword evidence="2" id="KW-0813">Transport</keyword>
<evidence type="ECO:0000259" key="9">
    <source>
        <dbReference type="PROSITE" id="PS50893"/>
    </source>
</evidence>
<dbReference type="Gene3D" id="3.40.50.300">
    <property type="entry name" value="P-loop containing nucleotide triphosphate hydrolases"/>
    <property type="match status" value="1"/>
</dbReference>
<feature type="domain" description="ABC transporter" evidence="9">
    <location>
        <begin position="2"/>
        <end position="241"/>
    </location>
</feature>
<evidence type="ECO:0000313" key="11">
    <source>
        <dbReference type="Proteomes" id="UP000037267"/>
    </source>
</evidence>
<dbReference type="PROSITE" id="PS00211">
    <property type="entry name" value="ABC_TRANSPORTER_1"/>
    <property type="match status" value="1"/>
</dbReference>
<dbReference type="PANTHER" id="PTHR43166:SF30">
    <property type="entry name" value="METHIONINE IMPORT ATP-BINDING PROTEIN METN"/>
    <property type="match status" value="1"/>
</dbReference>
<evidence type="ECO:0000256" key="3">
    <source>
        <dbReference type="ARBA" id="ARBA00022475"/>
    </source>
</evidence>
<dbReference type="InterPro" id="IPR003593">
    <property type="entry name" value="AAA+_ATPase"/>
</dbReference>
<protein>
    <submittedName>
        <fullName evidence="10">Methionine import ATP-binding protein MetN 1</fullName>
        <ecNumber evidence="10">3.6.3.-</ecNumber>
    </submittedName>
</protein>
<dbReference type="RefSeq" id="WP_050378682.1">
    <property type="nucleotide sequence ID" value="NZ_LGSS01000021.1"/>
</dbReference>
<dbReference type="FunFam" id="3.40.50.300:FF:000056">
    <property type="entry name" value="Cell division ATP-binding protein FtsE"/>
    <property type="match status" value="1"/>
</dbReference>
<keyword evidence="8" id="KW-0472">Membrane</keyword>
<dbReference type="GO" id="GO:0016887">
    <property type="term" value="F:ATP hydrolysis activity"/>
    <property type="evidence" value="ECO:0007669"/>
    <property type="project" value="InterPro"/>
</dbReference>
<comment type="similarity">
    <text evidence="1">Belongs to the ABC transporter superfamily.</text>
</comment>
<keyword evidence="5 10" id="KW-0067">ATP-binding</keyword>
<keyword evidence="7" id="KW-0029">Amino-acid transport</keyword>
<evidence type="ECO:0000256" key="2">
    <source>
        <dbReference type="ARBA" id="ARBA00022448"/>
    </source>
</evidence>
<dbReference type="SMART" id="SM00382">
    <property type="entry name" value="AAA"/>
    <property type="match status" value="1"/>
</dbReference>
<organism evidence="10 11">
    <name type="scientific">Gottschalkia purinilytica</name>
    <name type="common">Clostridium purinilyticum</name>
    <dbReference type="NCBI Taxonomy" id="1503"/>
    <lineage>
        <taxon>Bacteria</taxon>
        <taxon>Bacillati</taxon>
        <taxon>Bacillota</taxon>
        <taxon>Tissierellia</taxon>
        <taxon>Tissierellales</taxon>
        <taxon>Gottschalkiaceae</taxon>
        <taxon>Gottschalkia</taxon>
    </lineage>
</organism>
<accession>A0A0L0W6W1</accession>
<dbReference type="InterPro" id="IPR017871">
    <property type="entry name" value="ABC_transporter-like_CS"/>
</dbReference>
<keyword evidence="4" id="KW-0547">Nucleotide-binding</keyword>
<dbReference type="InterPro" id="IPR027417">
    <property type="entry name" value="P-loop_NTPase"/>
</dbReference>
<evidence type="ECO:0000256" key="1">
    <source>
        <dbReference type="ARBA" id="ARBA00005417"/>
    </source>
</evidence>
<dbReference type="OrthoDB" id="9802264at2"/>
<dbReference type="GO" id="GO:0006865">
    <property type="term" value="P:amino acid transport"/>
    <property type="evidence" value="ECO:0007669"/>
    <property type="project" value="UniProtKB-KW"/>
</dbReference>
<evidence type="ECO:0000256" key="8">
    <source>
        <dbReference type="ARBA" id="ARBA00023136"/>
    </source>
</evidence>
<evidence type="ECO:0000313" key="10">
    <source>
        <dbReference type="EMBL" id="KNF07212.1"/>
    </source>
</evidence>
<dbReference type="Pfam" id="PF00005">
    <property type="entry name" value="ABC_tran"/>
    <property type="match status" value="1"/>
</dbReference>
<dbReference type="Pfam" id="PF09383">
    <property type="entry name" value="NIL"/>
    <property type="match status" value="1"/>
</dbReference>
<dbReference type="AlphaFoldDB" id="A0A0L0W6W1"/>
<dbReference type="CDD" id="cd03258">
    <property type="entry name" value="ABC_MetN_methionine_transporter"/>
    <property type="match status" value="1"/>
</dbReference>
<dbReference type="SUPFAM" id="SSF55021">
    <property type="entry name" value="ACT-like"/>
    <property type="match status" value="1"/>
</dbReference>
<dbReference type="InterPro" id="IPR018449">
    <property type="entry name" value="NIL_domain"/>
</dbReference>
<dbReference type="PANTHER" id="PTHR43166">
    <property type="entry name" value="AMINO ACID IMPORT ATP-BINDING PROTEIN"/>
    <property type="match status" value="1"/>
</dbReference>
<comment type="caution">
    <text evidence="10">The sequence shown here is derived from an EMBL/GenBank/DDBJ whole genome shotgun (WGS) entry which is preliminary data.</text>
</comment>
<dbReference type="GO" id="GO:0005886">
    <property type="term" value="C:plasma membrane"/>
    <property type="evidence" value="ECO:0007669"/>
    <property type="project" value="UniProtKB-ARBA"/>
</dbReference>
<keyword evidence="10" id="KW-0378">Hydrolase</keyword>
<dbReference type="Gene3D" id="3.30.70.260">
    <property type="match status" value="1"/>
</dbReference>
<dbReference type="GO" id="GO:0005524">
    <property type="term" value="F:ATP binding"/>
    <property type="evidence" value="ECO:0007669"/>
    <property type="project" value="UniProtKB-KW"/>
</dbReference>
<dbReference type="InterPro" id="IPR041701">
    <property type="entry name" value="MetN_ABC"/>
</dbReference>
<evidence type="ECO:0000256" key="5">
    <source>
        <dbReference type="ARBA" id="ARBA00022840"/>
    </source>
</evidence>
<dbReference type="PATRIC" id="fig|1503.3.peg.1330"/>
<keyword evidence="3" id="KW-1003">Cell membrane</keyword>
<keyword evidence="11" id="KW-1185">Reference proteome</keyword>
<dbReference type="EC" id="3.6.3.-" evidence="10"/>
<dbReference type="PROSITE" id="PS50893">
    <property type="entry name" value="ABC_TRANSPORTER_2"/>
    <property type="match status" value="1"/>
</dbReference>
<keyword evidence="6" id="KW-1278">Translocase</keyword>
<gene>
    <name evidence="10" type="primary">metN1</name>
    <name evidence="10" type="ORF">CLPU_21c00300</name>
</gene>
<name>A0A0L0W6W1_GOTPU</name>
<dbReference type="SMART" id="SM00930">
    <property type="entry name" value="NIL"/>
    <property type="match status" value="1"/>
</dbReference>
<dbReference type="EMBL" id="LGSS01000021">
    <property type="protein sequence ID" value="KNF07212.1"/>
    <property type="molecule type" value="Genomic_DNA"/>
</dbReference>
<dbReference type="STRING" id="1503.CLPU_21c00300"/>
<dbReference type="SUPFAM" id="SSF52540">
    <property type="entry name" value="P-loop containing nucleoside triphosphate hydrolases"/>
    <property type="match status" value="1"/>
</dbReference>
<dbReference type="InterPro" id="IPR050086">
    <property type="entry name" value="MetN_ABC_transporter-like"/>
</dbReference>
<dbReference type="InterPro" id="IPR003439">
    <property type="entry name" value="ABC_transporter-like_ATP-bd"/>
</dbReference>
<proteinExistence type="inferred from homology"/>
<reference evidence="11" key="1">
    <citation type="submission" date="2015-07" db="EMBL/GenBank/DDBJ databases">
        <title>Draft genome sequence of the purine-degrading Gottschalkia purinilyticum DSM 1384 (formerly Clostridium purinilyticum).</title>
        <authorList>
            <person name="Poehlein A."/>
            <person name="Schiel-Bengelsdorf B."/>
            <person name="Bengelsdorf F.R."/>
            <person name="Daniel R."/>
            <person name="Duerre P."/>
        </authorList>
    </citation>
    <scope>NUCLEOTIDE SEQUENCE [LARGE SCALE GENOMIC DNA]</scope>
    <source>
        <strain evidence="11">DSM 1384</strain>
    </source>
</reference>
<dbReference type="Proteomes" id="UP000037267">
    <property type="component" value="Unassembled WGS sequence"/>
</dbReference>
<evidence type="ECO:0000256" key="6">
    <source>
        <dbReference type="ARBA" id="ARBA00022967"/>
    </source>
</evidence>
<sequence length="337" mass="37362">MISIKNLNKVYKIKENTVHAVKDVNLEIPKGEIFGIIGLSGAGKSSLIRTLNRLEDPTDGSIIIDGIEITKLNKKQLRNLRKEIGMIFQHFNLLSSRTVFGNIAYPLEIAGLSKDQIKDRVLELLSLVGLSDKVNAYPSQLSGGQKQRVAIARALANNPKILLCDEATSALDPQTTKSILNLLKEIQQKFGLTVVLITHQMEVIREICNRVAIIENGEIIELDTVEEVFARPKTETAKAFVSHIHPSSQSEIVFPKVPNSKVIKLSYLGESAKKPIITDLIRSFKIDINIISGDINELMSTSVGHLVVQITGEKEEISKAIDWLNDQDISLEVIWNG</sequence>
<evidence type="ECO:0000256" key="7">
    <source>
        <dbReference type="ARBA" id="ARBA00022970"/>
    </source>
</evidence>
<dbReference type="InterPro" id="IPR045865">
    <property type="entry name" value="ACT-like_dom_sf"/>
</dbReference>
<evidence type="ECO:0000256" key="4">
    <source>
        <dbReference type="ARBA" id="ARBA00022741"/>
    </source>
</evidence>